<evidence type="ECO:0000313" key="4">
    <source>
        <dbReference type="Proteomes" id="UP000578449"/>
    </source>
</evidence>
<feature type="transmembrane region" description="Helical" evidence="2">
    <location>
        <begin position="55"/>
        <end position="75"/>
    </location>
</feature>
<sequence length="84" mass="8325">MPGRAKYRETCSPRGHTPSPAATAGSSSYTSMFNLAIALGALVGGIVADRAAIPGVLWVGGGVVALTTLAVATAWRAGRAGAGR</sequence>
<keyword evidence="2" id="KW-1133">Transmembrane helix</keyword>
<feature type="transmembrane region" description="Helical" evidence="2">
    <location>
        <begin position="29"/>
        <end position="48"/>
    </location>
</feature>
<dbReference type="Proteomes" id="UP000578449">
    <property type="component" value="Unassembled WGS sequence"/>
</dbReference>
<feature type="compositionally biased region" description="Basic and acidic residues" evidence="1">
    <location>
        <begin position="1"/>
        <end position="11"/>
    </location>
</feature>
<comment type="caution">
    <text evidence="3">The sequence shown here is derived from an EMBL/GenBank/DDBJ whole genome shotgun (WGS) entry which is preliminary data.</text>
</comment>
<dbReference type="EMBL" id="JACHGN010000038">
    <property type="protein sequence ID" value="MBB5140213.1"/>
    <property type="molecule type" value="Genomic_DNA"/>
</dbReference>
<evidence type="ECO:0000256" key="2">
    <source>
        <dbReference type="SAM" id="Phobius"/>
    </source>
</evidence>
<protein>
    <submittedName>
        <fullName evidence="3">Putative MFS family arabinose efflux permease</fullName>
    </submittedName>
</protein>
<proteinExistence type="predicted"/>
<gene>
    <name evidence="3" type="ORF">HNP84_009980</name>
</gene>
<organism evidence="3 4">
    <name type="scientific">Thermocatellispora tengchongensis</name>
    <dbReference type="NCBI Taxonomy" id="1073253"/>
    <lineage>
        <taxon>Bacteria</taxon>
        <taxon>Bacillati</taxon>
        <taxon>Actinomycetota</taxon>
        <taxon>Actinomycetes</taxon>
        <taxon>Streptosporangiales</taxon>
        <taxon>Streptosporangiaceae</taxon>
        <taxon>Thermocatellispora</taxon>
    </lineage>
</organism>
<evidence type="ECO:0000256" key="1">
    <source>
        <dbReference type="SAM" id="MobiDB-lite"/>
    </source>
</evidence>
<reference evidence="3 4" key="1">
    <citation type="submission" date="2020-08" db="EMBL/GenBank/DDBJ databases">
        <title>Genomic Encyclopedia of Type Strains, Phase IV (KMG-IV): sequencing the most valuable type-strain genomes for metagenomic binning, comparative biology and taxonomic classification.</title>
        <authorList>
            <person name="Goeker M."/>
        </authorList>
    </citation>
    <scope>NUCLEOTIDE SEQUENCE [LARGE SCALE GENOMIC DNA]</scope>
    <source>
        <strain evidence="3 4">DSM 45615</strain>
    </source>
</reference>
<keyword evidence="2" id="KW-0812">Transmembrane</keyword>
<feature type="region of interest" description="Disordered" evidence="1">
    <location>
        <begin position="1"/>
        <end position="25"/>
    </location>
</feature>
<dbReference type="RefSeq" id="WP_185057007.1">
    <property type="nucleotide sequence ID" value="NZ_BAABIX010000060.1"/>
</dbReference>
<keyword evidence="2" id="KW-0472">Membrane</keyword>
<keyword evidence="4" id="KW-1185">Reference proteome</keyword>
<accession>A0A840PQ56</accession>
<name>A0A840PQ56_9ACTN</name>
<evidence type="ECO:0000313" key="3">
    <source>
        <dbReference type="EMBL" id="MBB5140213.1"/>
    </source>
</evidence>
<dbReference type="AlphaFoldDB" id="A0A840PQ56"/>